<accession>A0A4S4C356</accession>
<name>A0A4S4C356_9BACI</name>
<dbReference type="InterPro" id="IPR001296">
    <property type="entry name" value="Glyco_trans_1"/>
</dbReference>
<dbReference type="SUPFAM" id="SSF53756">
    <property type="entry name" value="UDP-Glycosyltransferase/glycogen phosphorylase"/>
    <property type="match status" value="1"/>
</dbReference>
<dbReference type="GO" id="GO:0005978">
    <property type="term" value="P:glycogen biosynthetic process"/>
    <property type="evidence" value="ECO:0007669"/>
    <property type="project" value="UniProtKB-UniRule"/>
</dbReference>
<dbReference type="GO" id="GO:0009011">
    <property type="term" value="F:alpha-1,4-glucan glucosyltransferase (ADP-glucose donor) activity"/>
    <property type="evidence" value="ECO:0007669"/>
    <property type="project" value="UniProtKB-UniRule"/>
</dbReference>
<evidence type="ECO:0000313" key="11">
    <source>
        <dbReference type="Proteomes" id="UP000310334"/>
    </source>
</evidence>
<dbReference type="InterPro" id="IPR011835">
    <property type="entry name" value="GS/SS"/>
</dbReference>
<keyword evidence="11" id="KW-1185">Reference proteome</keyword>
<evidence type="ECO:0000259" key="8">
    <source>
        <dbReference type="Pfam" id="PF00534"/>
    </source>
</evidence>
<dbReference type="RefSeq" id="WP_136352163.1">
    <property type="nucleotide sequence ID" value="NZ_CP046266.1"/>
</dbReference>
<keyword evidence="6 7" id="KW-0320">Glycogen biosynthesis</keyword>
<dbReference type="OrthoDB" id="9808590at2"/>
<evidence type="ECO:0000259" key="9">
    <source>
        <dbReference type="Pfam" id="PF08323"/>
    </source>
</evidence>
<evidence type="ECO:0000256" key="1">
    <source>
        <dbReference type="ARBA" id="ARBA00001478"/>
    </source>
</evidence>
<keyword evidence="4 7" id="KW-0328">Glycosyltransferase</keyword>
<dbReference type="NCBIfam" id="NF001898">
    <property type="entry name" value="PRK00654.1-1"/>
    <property type="match status" value="1"/>
</dbReference>
<protein>
    <recommendedName>
        <fullName evidence="7">Glycogen synthase</fullName>
        <ecNumber evidence="7">2.4.1.21</ecNumber>
    </recommendedName>
    <alternativeName>
        <fullName evidence="7">Starch [bacterial glycogen] synthase</fullName>
    </alternativeName>
</protein>
<dbReference type="PANTHER" id="PTHR45825:SF11">
    <property type="entry name" value="ALPHA AMYLASE DOMAIN-CONTAINING PROTEIN"/>
    <property type="match status" value="1"/>
</dbReference>
<evidence type="ECO:0000313" key="10">
    <source>
        <dbReference type="EMBL" id="THF82078.1"/>
    </source>
</evidence>
<dbReference type="NCBIfam" id="TIGR02095">
    <property type="entry name" value="glgA"/>
    <property type="match status" value="1"/>
</dbReference>
<evidence type="ECO:0000256" key="2">
    <source>
        <dbReference type="ARBA" id="ARBA00002764"/>
    </source>
</evidence>
<dbReference type="Gene3D" id="3.40.50.2000">
    <property type="entry name" value="Glycogen Phosphorylase B"/>
    <property type="match status" value="2"/>
</dbReference>
<evidence type="ECO:0000256" key="5">
    <source>
        <dbReference type="ARBA" id="ARBA00022679"/>
    </source>
</evidence>
<comment type="catalytic activity">
    <reaction evidence="1 7">
        <text>[(1-&gt;4)-alpha-D-glucosyl](n) + ADP-alpha-D-glucose = [(1-&gt;4)-alpha-D-glucosyl](n+1) + ADP + H(+)</text>
        <dbReference type="Rhea" id="RHEA:18189"/>
        <dbReference type="Rhea" id="RHEA-COMP:9584"/>
        <dbReference type="Rhea" id="RHEA-COMP:9587"/>
        <dbReference type="ChEBI" id="CHEBI:15378"/>
        <dbReference type="ChEBI" id="CHEBI:15444"/>
        <dbReference type="ChEBI" id="CHEBI:57498"/>
        <dbReference type="ChEBI" id="CHEBI:456216"/>
        <dbReference type="EC" id="2.4.1.21"/>
    </reaction>
</comment>
<sequence length="487" mass="56465">MNVLFAVSECVPFVKSGGLADVAGALPKELKKLGIDVRVILPKYNLIPEKYRELMVKVDEITVPVGWRQQYCGIEMLEYEGITYYFLDHEYYYYRDSLYGHYDDGERFSFFCKGVLETIKAIDFQPDLIHTHDWHTGMINFLLKEEYREDSFYKHIKTVFTIHNLQFQGIFPYDILHDLLNIDVENFWKVEFHGHVSFMKAALVSADYITTVSPTYKEEIQTPYYGERLDGLLRDRSSVLTGILNGIDDQLYNPETDTDIVEQYMAKTAYKKAINKADIQSFFGLPVDEDIPVIAMVTRLTKQKGLDLVKRVLDEALSNDIQMIVLGTGEKEFEDFFRHMEWLYPTKLKAYIGFDEKLAQRIYAGSDLFLMPSKFEPCGLGQLIALRYGTIPIVRETGGLNDTVLSYREDTEEGNGFTFRNFNAHDMLNTIDRAISFYHQKDIWEKIVENAMNQDYSWAQSALKYNQLYADLMMTRSEGHVLQQGSV</sequence>
<reference evidence="10 11" key="1">
    <citation type="submission" date="2019-04" db="EMBL/GenBank/DDBJ databases">
        <title>Bacillus sediminilitoris sp. nov., isolated from a tidal flat sediment on the East China Sea.</title>
        <authorList>
            <person name="Wei Y."/>
            <person name="Mao H."/>
            <person name="Fang J."/>
        </authorList>
    </citation>
    <scope>NUCLEOTIDE SEQUENCE [LARGE SCALE GENOMIC DNA]</scope>
    <source>
        <strain evidence="10 11">DSL-17</strain>
    </source>
</reference>
<proteinExistence type="inferred from homology"/>
<dbReference type="NCBIfam" id="NF001899">
    <property type="entry name" value="PRK00654.1-2"/>
    <property type="match status" value="1"/>
</dbReference>
<dbReference type="Pfam" id="PF00534">
    <property type="entry name" value="Glycos_transf_1"/>
    <property type="match status" value="1"/>
</dbReference>
<evidence type="ECO:0000256" key="7">
    <source>
        <dbReference type="HAMAP-Rule" id="MF_00484"/>
    </source>
</evidence>
<organism evidence="10 11">
    <name type="scientific">Metabacillus sediminilitoris</name>
    <dbReference type="NCBI Taxonomy" id="2567941"/>
    <lineage>
        <taxon>Bacteria</taxon>
        <taxon>Bacillati</taxon>
        <taxon>Bacillota</taxon>
        <taxon>Bacilli</taxon>
        <taxon>Bacillales</taxon>
        <taxon>Bacillaceae</taxon>
        <taxon>Metabacillus</taxon>
    </lineage>
</organism>
<keyword evidence="5 7" id="KW-0808">Transferase</keyword>
<dbReference type="HAMAP" id="MF_00484">
    <property type="entry name" value="Glycogen_synth"/>
    <property type="match status" value="1"/>
</dbReference>
<comment type="function">
    <text evidence="2 7">Synthesizes alpha-1,4-glucan chains using ADP-glucose.</text>
</comment>
<dbReference type="InterPro" id="IPR013534">
    <property type="entry name" value="Starch_synth_cat_dom"/>
</dbReference>
<comment type="similarity">
    <text evidence="3 7">Belongs to the glycosyltransferase 1 family. Bacterial/plant glycogen synthase subfamily.</text>
</comment>
<dbReference type="CDD" id="cd03791">
    <property type="entry name" value="GT5_Glycogen_synthase_DULL1-like"/>
    <property type="match status" value="1"/>
</dbReference>
<dbReference type="PANTHER" id="PTHR45825">
    <property type="entry name" value="GRANULE-BOUND STARCH SYNTHASE 1, CHLOROPLASTIC/AMYLOPLASTIC"/>
    <property type="match status" value="1"/>
</dbReference>
<feature type="domain" description="Starch synthase catalytic" evidence="9">
    <location>
        <begin position="2"/>
        <end position="234"/>
    </location>
</feature>
<gene>
    <name evidence="7 10" type="primary">glgA</name>
    <name evidence="10" type="ORF">E6W99_05375</name>
</gene>
<dbReference type="EMBL" id="SSNT01000003">
    <property type="protein sequence ID" value="THF82078.1"/>
    <property type="molecule type" value="Genomic_DNA"/>
</dbReference>
<comment type="caution">
    <text evidence="10">The sequence shown here is derived from an EMBL/GenBank/DDBJ whole genome shotgun (WGS) entry which is preliminary data.</text>
</comment>
<dbReference type="EC" id="2.4.1.21" evidence="7"/>
<dbReference type="Proteomes" id="UP000310334">
    <property type="component" value="Unassembled WGS sequence"/>
</dbReference>
<feature type="domain" description="Glycosyl transferase family 1" evidence="8">
    <location>
        <begin position="283"/>
        <end position="436"/>
    </location>
</feature>
<dbReference type="AlphaFoldDB" id="A0A4S4C356"/>
<dbReference type="Pfam" id="PF08323">
    <property type="entry name" value="Glyco_transf_5"/>
    <property type="match status" value="1"/>
</dbReference>
<dbReference type="GO" id="GO:0004373">
    <property type="term" value="F:alpha-1,4-glucan glucosyltransferase (UDP-glucose donor) activity"/>
    <property type="evidence" value="ECO:0007669"/>
    <property type="project" value="InterPro"/>
</dbReference>
<dbReference type="UniPathway" id="UPA00164"/>
<evidence type="ECO:0000256" key="4">
    <source>
        <dbReference type="ARBA" id="ARBA00022676"/>
    </source>
</evidence>
<evidence type="ECO:0000256" key="6">
    <source>
        <dbReference type="ARBA" id="ARBA00023056"/>
    </source>
</evidence>
<evidence type="ECO:0000256" key="3">
    <source>
        <dbReference type="ARBA" id="ARBA00010281"/>
    </source>
</evidence>
<feature type="binding site" evidence="7">
    <location>
        <position position="15"/>
    </location>
    <ligand>
        <name>ADP-alpha-D-glucose</name>
        <dbReference type="ChEBI" id="CHEBI:57498"/>
    </ligand>
</feature>
<comment type="pathway">
    <text evidence="7">Glycan biosynthesis; glycogen biosynthesis.</text>
</comment>